<dbReference type="Gene3D" id="1.20.1250.20">
    <property type="entry name" value="MFS general substrate transporter like domains"/>
    <property type="match status" value="2"/>
</dbReference>
<evidence type="ECO:0008006" key="4">
    <source>
        <dbReference type="Google" id="ProtNLM"/>
    </source>
</evidence>
<feature type="transmembrane region" description="Helical" evidence="1">
    <location>
        <begin position="48"/>
        <end position="68"/>
    </location>
</feature>
<keyword evidence="1" id="KW-0472">Membrane</keyword>
<protein>
    <recommendedName>
        <fullName evidence="4">Monocarboxylate transporter</fullName>
    </recommendedName>
</protein>
<feature type="transmembrane region" description="Helical" evidence="1">
    <location>
        <begin position="102"/>
        <end position="124"/>
    </location>
</feature>
<comment type="caution">
    <text evidence="2">The sequence shown here is derived from an EMBL/GenBank/DDBJ whole genome shotgun (WGS) entry which is preliminary data.</text>
</comment>
<dbReference type="VEuPathDB" id="VectorBase:LOC119177772"/>
<reference evidence="2" key="1">
    <citation type="journal article" date="2020" name="Cell">
        <title>Large-Scale Comparative Analyses of Tick Genomes Elucidate Their Genetic Diversity and Vector Capacities.</title>
        <authorList>
            <consortium name="Tick Genome and Microbiome Consortium (TIGMIC)"/>
            <person name="Jia N."/>
            <person name="Wang J."/>
            <person name="Shi W."/>
            <person name="Du L."/>
            <person name="Sun Y."/>
            <person name="Zhan W."/>
            <person name="Jiang J.F."/>
            <person name="Wang Q."/>
            <person name="Zhang B."/>
            <person name="Ji P."/>
            <person name="Bell-Sakyi L."/>
            <person name="Cui X.M."/>
            <person name="Yuan T.T."/>
            <person name="Jiang B.G."/>
            <person name="Yang W.F."/>
            <person name="Lam T.T."/>
            <person name="Chang Q.C."/>
            <person name="Ding S.J."/>
            <person name="Wang X.J."/>
            <person name="Zhu J.G."/>
            <person name="Ruan X.D."/>
            <person name="Zhao L."/>
            <person name="Wei J.T."/>
            <person name="Ye R.Z."/>
            <person name="Que T.C."/>
            <person name="Du C.H."/>
            <person name="Zhou Y.H."/>
            <person name="Cheng J.X."/>
            <person name="Dai P.F."/>
            <person name="Guo W.B."/>
            <person name="Han X.H."/>
            <person name="Huang E.J."/>
            <person name="Li L.F."/>
            <person name="Wei W."/>
            <person name="Gao Y.C."/>
            <person name="Liu J.Z."/>
            <person name="Shao H.Z."/>
            <person name="Wang X."/>
            <person name="Wang C.C."/>
            <person name="Yang T.C."/>
            <person name="Huo Q.B."/>
            <person name="Li W."/>
            <person name="Chen H.Y."/>
            <person name="Chen S.E."/>
            <person name="Zhou L.G."/>
            <person name="Ni X.B."/>
            <person name="Tian J.H."/>
            <person name="Sheng Y."/>
            <person name="Liu T."/>
            <person name="Pan Y.S."/>
            <person name="Xia L.Y."/>
            <person name="Li J."/>
            <person name="Zhao F."/>
            <person name="Cao W.C."/>
        </authorList>
    </citation>
    <scope>NUCLEOTIDE SEQUENCE</scope>
    <source>
        <strain evidence="2">Rmic-2018</strain>
    </source>
</reference>
<organism evidence="2 3">
    <name type="scientific">Rhipicephalus microplus</name>
    <name type="common">Cattle tick</name>
    <name type="synonym">Boophilus microplus</name>
    <dbReference type="NCBI Taxonomy" id="6941"/>
    <lineage>
        <taxon>Eukaryota</taxon>
        <taxon>Metazoa</taxon>
        <taxon>Ecdysozoa</taxon>
        <taxon>Arthropoda</taxon>
        <taxon>Chelicerata</taxon>
        <taxon>Arachnida</taxon>
        <taxon>Acari</taxon>
        <taxon>Parasitiformes</taxon>
        <taxon>Ixodida</taxon>
        <taxon>Ixodoidea</taxon>
        <taxon>Ixodidae</taxon>
        <taxon>Rhipicephalinae</taxon>
        <taxon>Rhipicephalus</taxon>
        <taxon>Boophilus</taxon>
    </lineage>
</organism>
<feature type="transmembrane region" description="Helical" evidence="1">
    <location>
        <begin position="527"/>
        <end position="546"/>
    </location>
</feature>
<feature type="transmembrane region" description="Helical" evidence="1">
    <location>
        <begin position="566"/>
        <end position="585"/>
    </location>
</feature>
<dbReference type="SUPFAM" id="SSF103473">
    <property type="entry name" value="MFS general substrate transporter"/>
    <property type="match status" value="1"/>
</dbReference>
<gene>
    <name evidence="2" type="ORF">HPB51_010262</name>
</gene>
<keyword evidence="1" id="KW-0812">Transmembrane</keyword>
<dbReference type="VEuPathDB" id="VectorBase:LOC119177820"/>
<feature type="transmembrane region" description="Helical" evidence="1">
    <location>
        <begin position="136"/>
        <end position="155"/>
    </location>
</feature>
<keyword evidence="3" id="KW-1185">Reference proteome</keyword>
<dbReference type="EMBL" id="JABSTU010000011">
    <property type="protein sequence ID" value="KAH8009072.1"/>
    <property type="molecule type" value="Genomic_DNA"/>
</dbReference>
<evidence type="ECO:0000313" key="2">
    <source>
        <dbReference type="EMBL" id="KAH8009072.1"/>
    </source>
</evidence>
<proteinExistence type="predicted"/>
<feature type="transmembrane region" description="Helical" evidence="1">
    <location>
        <begin position="167"/>
        <end position="184"/>
    </location>
</feature>
<feature type="transmembrane region" description="Helical" evidence="1">
    <location>
        <begin position="474"/>
        <end position="491"/>
    </location>
</feature>
<dbReference type="InterPro" id="IPR036259">
    <property type="entry name" value="MFS_trans_sf"/>
</dbReference>
<feature type="transmembrane region" description="Helical" evidence="1">
    <location>
        <begin position="12"/>
        <end position="36"/>
    </location>
</feature>
<dbReference type="PANTHER" id="PTHR11360:SF303">
    <property type="entry name" value="MAJOR FACILITATOR SUPERFAMILY (MFS) PROFILE DOMAIN-CONTAINING PROTEIN"/>
    <property type="match status" value="1"/>
</dbReference>
<dbReference type="GO" id="GO:0008028">
    <property type="term" value="F:monocarboxylic acid transmembrane transporter activity"/>
    <property type="evidence" value="ECO:0007669"/>
    <property type="project" value="TreeGrafter"/>
</dbReference>
<reference evidence="2" key="2">
    <citation type="submission" date="2021-09" db="EMBL/GenBank/DDBJ databases">
        <authorList>
            <person name="Jia N."/>
            <person name="Wang J."/>
            <person name="Shi W."/>
            <person name="Du L."/>
            <person name="Sun Y."/>
            <person name="Zhan W."/>
            <person name="Jiang J."/>
            <person name="Wang Q."/>
            <person name="Zhang B."/>
            <person name="Ji P."/>
            <person name="Sakyi L.B."/>
            <person name="Cui X."/>
            <person name="Yuan T."/>
            <person name="Jiang B."/>
            <person name="Yang W."/>
            <person name="Lam T.T.-Y."/>
            <person name="Chang Q."/>
            <person name="Ding S."/>
            <person name="Wang X."/>
            <person name="Zhu J."/>
            <person name="Ruan X."/>
            <person name="Zhao L."/>
            <person name="Wei J."/>
            <person name="Que T."/>
            <person name="Du C."/>
            <person name="Cheng J."/>
            <person name="Dai P."/>
            <person name="Han X."/>
            <person name="Huang E."/>
            <person name="Gao Y."/>
            <person name="Liu J."/>
            <person name="Shao H."/>
            <person name="Ye R."/>
            <person name="Li L."/>
            <person name="Wei W."/>
            <person name="Wang X."/>
            <person name="Wang C."/>
            <person name="Huo Q."/>
            <person name="Li W."/>
            <person name="Guo W."/>
            <person name="Chen H."/>
            <person name="Chen S."/>
            <person name="Zhou L."/>
            <person name="Zhou L."/>
            <person name="Ni X."/>
            <person name="Tian J."/>
            <person name="Zhou Y."/>
            <person name="Sheng Y."/>
            <person name="Liu T."/>
            <person name="Pan Y."/>
            <person name="Xia L."/>
            <person name="Li J."/>
            <person name="Zhao F."/>
            <person name="Cao W."/>
        </authorList>
    </citation>
    <scope>NUCLEOTIDE SEQUENCE</scope>
    <source>
        <strain evidence="2">Rmic-2018</strain>
        <tissue evidence="2">Larvae</tissue>
    </source>
</reference>
<evidence type="ECO:0000256" key="1">
    <source>
        <dbReference type="SAM" id="Phobius"/>
    </source>
</evidence>
<dbReference type="InterPro" id="IPR011701">
    <property type="entry name" value="MFS"/>
</dbReference>
<accession>A0A9J6D4T2</accession>
<dbReference type="PANTHER" id="PTHR11360">
    <property type="entry name" value="MONOCARBOXYLATE TRANSPORTER"/>
    <property type="match status" value="1"/>
</dbReference>
<feature type="transmembrane region" description="Helical" evidence="1">
    <location>
        <begin position="497"/>
        <end position="515"/>
    </location>
</feature>
<dbReference type="InterPro" id="IPR050327">
    <property type="entry name" value="Proton-linked_MCT"/>
</dbReference>
<dbReference type="AlphaFoldDB" id="A0A9J6D4T2"/>
<sequence length="604" mass="65786">MRNKVDCRWDVAALTSMAGFFAIATNRNMGWFYVVFMEEFGIDRRGAAWPGSVLGVTLRSSGLVVSVLQKHVPLYWMGLVGSVLLWSSLIVCAFVPNVEWMTVMMGFAHGLGSGMLLVVNLVLIMQYFNKYRGIAAGLRLSANPVSAIVFPMVLSTLKDVYGFRGTMLVYAAITMHVTAFSIILKEPPWIRRKRSKKETSAKELCSDNLNRLTDVRTEWHKSSLNKQIESVNSLVVNQIGLEKATECDFPVPEAEALLATVKQPRSNVSSSKTSPRLVRSASIPNFEIDTHGDNKAASELEVKNLGCHGSLLNTDKQVFDKLNSEVASGDHIAQRLVQEISRRISSASSLTIRSLQSNSKSGDLYKSVKEGEMKQQSTRNATCRDRFTHLPGRLVRWLAKRVRLPSLGLFLAVVGSMLLDYINLVHLSTLVDYARDKGVSHTQATLTIAYAAGPEIFGRVLLPFIADLGWVTRPTLACSSLFSLGILFATTPETTGAAHIVLRALSSVAMAGLLTMKQVLIADNLGANAVALVSGASGLLLVPVLLSNPLIIGYFRDTTGSYDNLFRIAAGVILCSGFVFLGIMISSRRTNATAEEKGDTGCAA</sequence>
<evidence type="ECO:0000313" key="3">
    <source>
        <dbReference type="Proteomes" id="UP000821866"/>
    </source>
</evidence>
<name>A0A9J6D4T2_RHIMP</name>
<feature type="transmembrane region" description="Helical" evidence="1">
    <location>
        <begin position="404"/>
        <end position="424"/>
    </location>
</feature>
<dbReference type="Proteomes" id="UP000821866">
    <property type="component" value="Chromosome 9"/>
</dbReference>
<feature type="transmembrane region" description="Helical" evidence="1">
    <location>
        <begin position="75"/>
        <end position="96"/>
    </location>
</feature>
<feature type="transmembrane region" description="Helical" evidence="1">
    <location>
        <begin position="444"/>
        <end position="462"/>
    </location>
</feature>
<keyword evidence="1" id="KW-1133">Transmembrane helix</keyword>
<dbReference type="Pfam" id="PF07690">
    <property type="entry name" value="MFS_1"/>
    <property type="match status" value="1"/>
</dbReference>